<evidence type="ECO:0000313" key="6">
    <source>
        <dbReference type="Proteomes" id="UP000192374"/>
    </source>
</evidence>
<dbReference type="PANTHER" id="PTHR30118">
    <property type="entry name" value="HTH-TYPE TRANSCRIPTIONAL REGULATOR LEUO-RELATED"/>
    <property type="match status" value="1"/>
</dbReference>
<accession>A0ABX3T104</accession>
<dbReference type="Proteomes" id="UP000192374">
    <property type="component" value="Unassembled WGS sequence"/>
</dbReference>
<organism evidence="5 6">
    <name type="scientific">Mycobacterium noviomagense</name>
    <dbReference type="NCBI Taxonomy" id="459858"/>
    <lineage>
        <taxon>Bacteria</taxon>
        <taxon>Bacillati</taxon>
        <taxon>Actinomycetota</taxon>
        <taxon>Actinomycetes</taxon>
        <taxon>Mycobacteriales</taxon>
        <taxon>Mycobacteriaceae</taxon>
        <taxon>Mycobacterium</taxon>
    </lineage>
</organism>
<evidence type="ECO:0000256" key="3">
    <source>
        <dbReference type="ARBA" id="ARBA00023163"/>
    </source>
</evidence>
<reference evidence="5 6" key="1">
    <citation type="submission" date="2017-02" db="EMBL/GenBank/DDBJ databases">
        <title>The new phylogeny of genus Mycobacterium.</title>
        <authorList>
            <person name="Tortoli E."/>
            <person name="Trovato A."/>
            <person name="Cirillo D.M."/>
        </authorList>
    </citation>
    <scope>NUCLEOTIDE SEQUENCE [LARGE SCALE GENOMIC DNA]</scope>
    <source>
        <strain evidence="5 6">DSM 45145</strain>
    </source>
</reference>
<sequence length="92" mass="10288">CQTFDPRRDARTFQLNMPEQLEPLVLPAILDHLRQAAPHIEIRCNSLHWADLKAELGAGRIDLAIEIARPTDAALRRQHLLDDSLCVMAGPG</sequence>
<keyword evidence="1" id="KW-0805">Transcription regulation</keyword>
<protein>
    <submittedName>
        <fullName evidence="5">LysR family transcriptional regulator</fullName>
    </submittedName>
</protein>
<keyword evidence="3" id="KW-0804">Transcription</keyword>
<evidence type="ECO:0000256" key="1">
    <source>
        <dbReference type="ARBA" id="ARBA00023015"/>
    </source>
</evidence>
<proteinExistence type="predicted"/>
<dbReference type="InterPro" id="IPR050389">
    <property type="entry name" value="LysR-type_TF"/>
</dbReference>
<evidence type="ECO:0000256" key="2">
    <source>
        <dbReference type="ARBA" id="ARBA00023125"/>
    </source>
</evidence>
<name>A0ABX3T104_9MYCO</name>
<dbReference type="Gene3D" id="3.40.190.10">
    <property type="entry name" value="Periplasmic binding protein-like II"/>
    <property type="match status" value="1"/>
</dbReference>
<dbReference type="RefSeq" id="WP_249026219.1">
    <property type="nucleotide sequence ID" value="NZ_MVIC01000132.1"/>
</dbReference>
<dbReference type="EMBL" id="MVIC01000132">
    <property type="protein sequence ID" value="ORB10553.1"/>
    <property type="molecule type" value="Genomic_DNA"/>
</dbReference>
<dbReference type="Pfam" id="PF03466">
    <property type="entry name" value="LysR_substrate"/>
    <property type="match status" value="1"/>
</dbReference>
<feature type="non-terminal residue" evidence="5">
    <location>
        <position position="1"/>
    </location>
</feature>
<keyword evidence="2" id="KW-0238">DNA-binding</keyword>
<dbReference type="SUPFAM" id="SSF53850">
    <property type="entry name" value="Periplasmic binding protein-like II"/>
    <property type="match status" value="1"/>
</dbReference>
<dbReference type="InterPro" id="IPR005119">
    <property type="entry name" value="LysR_subst-bd"/>
</dbReference>
<comment type="caution">
    <text evidence="5">The sequence shown here is derived from an EMBL/GenBank/DDBJ whole genome shotgun (WGS) entry which is preliminary data.</text>
</comment>
<gene>
    <name evidence="5" type="ORF">BST37_22800</name>
</gene>
<feature type="non-terminal residue" evidence="5">
    <location>
        <position position="92"/>
    </location>
</feature>
<evidence type="ECO:0000259" key="4">
    <source>
        <dbReference type="Pfam" id="PF03466"/>
    </source>
</evidence>
<evidence type="ECO:0000313" key="5">
    <source>
        <dbReference type="EMBL" id="ORB10553.1"/>
    </source>
</evidence>
<dbReference type="PANTHER" id="PTHR30118:SF15">
    <property type="entry name" value="TRANSCRIPTIONAL REGULATORY PROTEIN"/>
    <property type="match status" value="1"/>
</dbReference>
<feature type="domain" description="LysR substrate-binding" evidence="4">
    <location>
        <begin position="9"/>
        <end position="92"/>
    </location>
</feature>
<keyword evidence="6" id="KW-1185">Reference proteome</keyword>